<proteinExistence type="predicted"/>
<dbReference type="Proteomes" id="UP000887116">
    <property type="component" value="Unassembled WGS sequence"/>
</dbReference>
<dbReference type="EMBL" id="BMAO01018399">
    <property type="protein sequence ID" value="GFR23138.1"/>
    <property type="molecule type" value="Genomic_DNA"/>
</dbReference>
<dbReference type="AlphaFoldDB" id="A0A8X6JFC8"/>
<evidence type="ECO:0000313" key="1">
    <source>
        <dbReference type="EMBL" id="GFR23138.1"/>
    </source>
</evidence>
<accession>A0A8X6JFC8</accession>
<protein>
    <submittedName>
        <fullName evidence="1">Uncharacterized protein</fullName>
    </submittedName>
</protein>
<reference evidence="1" key="1">
    <citation type="submission" date="2020-07" db="EMBL/GenBank/DDBJ databases">
        <title>Multicomponent nature underlies the extraordinary mechanical properties of spider dragline silk.</title>
        <authorList>
            <person name="Kono N."/>
            <person name="Nakamura H."/>
            <person name="Mori M."/>
            <person name="Yoshida Y."/>
            <person name="Ohtoshi R."/>
            <person name="Malay A.D."/>
            <person name="Moran D.A.P."/>
            <person name="Tomita M."/>
            <person name="Numata K."/>
            <person name="Arakawa K."/>
        </authorList>
    </citation>
    <scope>NUCLEOTIDE SEQUENCE</scope>
</reference>
<keyword evidence="2" id="KW-1185">Reference proteome</keyword>
<comment type="caution">
    <text evidence="1">The sequence shown here is derived from an EMBL/GenBank/DDBJ whole genome shotgun (WGS) entry which is preliminary data.</text>
</comment>
<gene>
    <name evidence="1" type="primary">AVEN_192523_1</name>
    <name evidence="1" type="ORF">TNCT_660961</name>
</gene>
<name>A0A8X6JFC8_TRICU</name>
<organism evidence="1 2">
    <name type="scientific">Trichonephila clavata</name>
    <name type="common">Joro spider</name>
    <name type="synonym">Nephila clavata</name>
    <dbReference type="NCBI Taxonomy" id="2740835"/>
    <lineage>
        <taxon>Eukaryota</taxon>
        <taxon>Metazoa</taxon>
        <taxon>Ecdysozoa</taxon>
        <taxon>Arthropoda</taxon>
        <taxon>Chelicerata</taxon>
        <taxon>Arachnida</taxon>
        <taxon>Araneae</taxon>
        <taxon>Araneomorphae</taxon>
        <taxon>Entelegynae</taxon>
        <taxon>Araneoidea</taxon>
        <taxon>Nephilidae</taxon>
        <taxon>Trichonephila</taxon>
    </lineage>
</organism>
<dbReference type="OrthoDB" id="6433223at2759"/>
<sequence>MAEKSELAYINNSDNEILKALAAADDIRKLSISNSMNVCNDIKIKLTFENESESLITTTGESSVDSGFLPSRSEDETSICNLFKFDPEYEAVCHDIQSLDLICDLFIEKNKALENEYCEFMKDALEYGQEILSENVLNEKHNEINNVIKHIITISNKINRIQQVLQDKPWETTLKVDPTCQKATLEFFSIACEIMKKIQVQAQDIENYRRNKIALVLESNDEEMQSKLHNIILELAKRIDIMARFRESILLLDQKSSSGSESNLLSS</sequence>
<evidence type="ECO:0000313" key="2">
    <source>
        <dbReference type="Proteomes" id="UP000887116"/>
    </source>
</evidence>